<evidence type="ECO:0000259" key="1">
    <source>
        <dbReference type="Pfam" id="PF00462"/>
    </source>
</evidence>
<dbReference type="Gene3D" id="3.40.30.10">
    <property type="entry name" value="Glutaredoxin"/>
    <property type="match status" value="1"/>
</dbReference>
<dbReference type="EMBL" id="QGTD01000013">
    <property type="protein sequence ID" value="PWU67684.1"/>
    <property type="molecule type" value="Genomic_DNA"/>
</dbReference>
<sequence length="81" mass="9302">MKKEVIIYTTTLCSVCAMVKTFFTNLNIPFQEVNIDFNPLAMVKLVSKTFRLTVPQTNINGEWVFGFNPGLMLEKWNALIK</sequence>
<accession>A0A317KX46</accession>
<dbReference type="CDD" id="cd02976">
    <property type="entry name" value="NrdH"/>
    <property type="match status" value="1"/>
</dbReference>
<dbReference type="PANTHER" id="PTHR34386:SF1">
    <property type="entry name" value="GLUTAREDOXIN-LIKE PROTEIN NRDH"/>
    <property type="match status" value="1"/>
</dbReference>
<organism evidence="2 3">
    <name type="scientific">Gracilibacillus dipsosauri</name>
    <dbReference type="NCBI Taxonomy" id="178340"/>
    <lineage>
        <taxon>Bacteria</taxon>
        <taxon>Bacillati</taxon>
        <taxon>Bacillota</taxon>
        <taxon>Bacilli</taxon>
        <taxon>Bacillales</taxon>
        <taxon>Bacillaceae</taxon>
        <taxon>Gracilibacillus</taxon>
    </lineage>
</organism>
<keyword evidence="3" id="KW-1185">Reference proteome</keyword>
<feature type="domain" description="Glutaredoxin" evidence="1">
    <location>
        <begin position="5"/>
        <end position="64"/>
    </location>
</feature>
<proteinExistence type="predicted"/>
<gene>
    <name evidence="2" type="ORF">DLJ74_14605</name>
</gene>
<dbReference type="AlphaFoldDB" id="A0A317KX46"/>
<dbReference type="InterPro" id="IPR051548">
    <property type="entry name" value="Grx-like_ET"/>
</dbReference>
<dbReference type="PROSITE" id="PS51354">
    <property type="entry name" value="GLUTAREDOXIN_2"/>
    <property type="match status" value="1"/>
</dbReference>
<dbReference type="SUPFAM" id="SSF52833">
    <property type="entry name" value="Thioredoxin-like"/>
    <property type="match status" value="1"/>
</dbReference>
<name>A0A317KX46_9BACI</name>
<reference evidence="2 3" key="1">
    <citation type="submission" date="2018-05" db="EMBL/GenBank/DDBJ databases">
        <title>Genomic analysis of Gracilibacillus dipsosauri DD1 reveals novel features of a salt-tolerant amylase.</title>
        <authorList>
            <person name="Deutch C.E."/>
            <person name="Yang S."/>
        </authorList>
    </citation>
    <scope>NUCLEOTIDE SEQUENCE [LARGE SCALE GENOMIC DNA]</scope>
    <source>
        <strain evidence="2 3">DD1</strain>
    </source>
</reference>
<dbReference type="OrthoDB" id="9795531at2"/>
<dbReference type="Proteomes" id="UP000245624">
    <property type="component" value="Unassembled WGS sequence"/>
</dbReference>
<dbReference type="Pfam" id="PF00462">
    <property type="entry name" value="Glutaredoxin"/>
    <property type="match status" value="1"/>
</dbReference>
<dbReference type="PANTHER" id="PTHR34386">
    <property type="entry name" value="GLUTAREDOXIN"/>
    <property type="match status" value="1"/>
</dbReference>
<dbReference type="RefSeq" id="WP_109985021.1">
    <property type="nucleotide sequence ID" value="NZ_QGTD01000013.1"/>
</dbReference>
<comment type="caution">
    <text evidence="2">The sequence shown here is derived from an EMBL/GenBank/DDBJ whole genome shotgun (WGS) entry which is preliminary data.</text>
</comment>
<dbReference type="InterPro" id="IPR036249">
    <property type="entry name" value="Thioredoxin-like_sf"/>
</dbReference>
<dbReference type="GO" id="GO:0045454">
    <property type="term" value="P:cell redox homeostasis"/>
    <property type="evidence" value="ECO:0007669"/>
    <property type="project" value="TreeGrafter"/>
</dbReference>
<dbReference type="InterPro" id="IPR002109">
    <property type="entry name" value="Glutaredoxin"/>
</dbReference>
<evidence type="ECO:0000313" key="2">
    <source>
        <dbReference type="EMBL" id="PWU67684.1"/>
    </source>
</evidence>
<evidence type="ECO:0000313" key="3">
    <source>
        <dbReference type="Proteomes" id="UP000245624"/>
    </source>
</evidence>
<protein>
    <submittedName>
        <fullName evidence="2">NrdH-redoxin</fullName>
    </submittedName>
</protein>
<dbReference type="GO" id="GO:0009055">
    <property type="term" value="F:electron transfer activity"/>
    <property type="evidence" value="ECO:0007669"/>
    <property type="project" value="TreeGrafter"/>
</dbReference>